<proteinExistence type="predicted"/>
<feature type="compositionally biased region" description="Low complexity" evidence="1">
    <location>
        <begin position="154"/>
        <end position="186"/>
    </location>
</feature>
<dbReference type="EMBL" id="JANIEX010000722">
    <property type="protein sequence ID" value="KAJ3563791.1"/>
    <property type="molecule type" value="Genomic_DNA"/>
</dbReference>
<evidence type="ECO:0000313" key="3">
    <source>
        <dbReference type="EMBL" id="KAJ3563791.1"/>
    </source>
</evidence>
<dbReference type="Proteomes" id="UP001213000">
    <property type="component" value="Unassembled WGS sequence"/>
</dbReference>
<dbReference type="GO" id="GO:0030490">
    <property type="term" value="P:maturation of SSU-rRNA"/>
    <property type="evidence" value="ECO:0007669"/>
    <property type="project" value="TreeGrafter"/>
</dbReference>
<comment type="caution">
    <text evidence="3">The sequence shown here is derived from an EMBL/GenBank/DDBJ whole genome shotgun (WGS) entry which is preliminary data.</text>
</comment>
<evidence type="ECO:0000259" key="2">
    <source>
        <dbReference type="Pfam" id="PF04194"/>
    </source>
</evidence>
<keyword evidence="4" id="KW-1185">Reference proteome</keyword>
<dbReference type="PANTHER" id="PTHR47524">
    <property type="entry name" value="20S RRNA ACCUMULATION PROTEIN 4"/>
    <property type="match status" value="1"/>
</dbReference>
<dbReference type="Pfam" id="PF04194">
    <property type="entry name" value="PDCD2_C"/>
    <property type="match status" value="1"/>
</dbReference>
<feature type="compositionally biased region" description="Acidic residues" evidence="1">
    <location>
        <begin position="8"/>
        <end position="17"/>
    </location>
</feature>
<dbReference type="AlphaFoldDB" id="A0AAD5YMW0"/>
<sequence>MPPRADDWSDSDDDDDLPGGGVETSVLLGVPDGPIDDVSDISDAAVSRIGGHPVRRLLLYLSIIIISTKAFLPSREPSFDSSQCKVCSSPMQLLLQIWCPFEDSPMDRALYVWACSRAACQKKDGSIRAWRGLRFNEKYAAKLEKKREREKAKAAAAAAQQAQKSAPKSNPFSISSSSSTTPNPFALGNQIFGTTPAAPAPNPEIPEEPEDDDGDSSGDESGSSSEKSLTVALASTTLEDSAWLAAPSYAPLYLSTTSEYLPPQPKPKIPANVQVVNPDEQDKNDPVWNNEAYENSLDVDNVFERFVKRVGYESEQCLRYELKGTPLPFAKDAIFDQLFPLPPPNSTTISKSAFTVTPPTKRTYTPSDVVPACQICKSPRTFECQLMPNLINILKQDKNSNGNSKMTDEERKKAVERELKGGADGMSWGTVMIFSCEKDCCLDENGKECWREEVVLVQWDT</sequence>
<feature type="domain" description="Programmed cell death protein 2 C-terminal" evidence="2">
    <location>
        <begin position="300"/>
        <end position="459"/>
    </location>
</feature>
<gene>
    <name evidence="3" type="ORF">NP233_g8705</name>
</gene>
<evidence type="ECO:0000313" key="4">
    <source>
        <dbReference type="Proteomes" id="UP001213000"/>
    </source>
</evidence>
<feature type="region of interest" description="Disordered" evidence="1">
    <location>
        <begin position="150"/>
        <end position="230"/>
    </location>
</feature>
<evidence type="ECO:0000256" key="1">
    <source>
        <dbReference type="SAM" id="MobiDB-lite"/>
    </source>
</evidence>
<organism evidence="3 4">
    <name type="scientific">Leucocoprinus birnbaumii</name>
    <dbReference type="NCBI Taxonomy" id="56174"/>
    <lineage>
        <taxon>Eukaryota</taxon>
        <taxon>Fungi</taxon>
        <taxon>Dikarya</taxon>
        <taxon>Basidiomycota</taxon>
        <taxon>Agaricomycotina</taxon>
        <taxon>Agaricomycetes</taxon>
        <taxon>Agaricomycetidae</taxon>
        <taxon>Agaricales</taxon>
        <taxon>Agaricineae</taxon>
        <taxon>Agaricaceae</taxon>
        <taxon>Leucocoprinus</taxon>
    </lineage>
</organism>
<dbReference type="PANTHER" id="PTHR47524:SF1">
    <property type="entry name" value="20S RRNA ACCUMULATION PROTEIN 4"/>
    <property type="match status" value="1"/>
</dbReference>
<feature type="region of interest" description="Disordered" evidence="1">
    <location>
        <begin position="1"/>
        <end position="24"/>
    </location>
</feature>
<dbReference type="GO" id="GO:0005737">
    <property type="term" value="C:cytoplasm"/>
    <property type="evidence" value="ECO:0007669"/>
    <property type="project" value="InterPro"/>
</dbReference>
<name>A0AAD5YMW0_9AGAR</name>
<protein>
    <recommendedName>
        <fullName evidence="2">Programmed cell death protein 2 C-terminal domain-containing protein</fullName>
    </recommendedName>
</protein>
<accession>A0AAD5YMW0</accession>
<feature type="compositionally biased region" description="Acidic residues" evidence="1">
    <location>
        <begin position="205"/>
        <end position="218"/>
    </location>
</feature>
<dbReference type="InterPro" id="IPR007320">
    <property type="entry name" value="PDCD2_C"/>
</dbReference>
<reference evidence="3" key="1">
    <citation type="submission" date="2022-07" db="EMBL/GenBank/DDBJ databases">
        <title>Genome Sequence of Leucocoprinus birnbaumii.</title>
        <authorList>
            <person name="Buettner E."/>
        </authorList>
    </citation>
    <scope>NUCLEOTIDE SEQUENCE</scope>
    <source>
        <strain evidence="3">VT141</strain>
    </source>
</reference>